<keyword evidence="3" id="KW-0255">Endonuclease</keyword>
<name>A0A1F6D961_9BACT</name>
<proteinExistence type="predicted"/>
<dbReference type="Pfam" id="PF00825">
    <property type="entry name" value="Ribonuclease_P"/>
    <property type="match status" value="1"/>
</dbReference>
<evidence type="ECO:0000256" key="4">
    <source>
        <dbReference type="ARBA" id="ARBA00022801"/>
    </source>
</evidence>
<dbReference type="GO" id="GO:0042781">
    <property type="term" value="F:3'-tRNA processing endoribonuclease activity"/>
    <property type="evidence" value="ECO:0007669"/>
    <property type="project" value="TreeGrafter"/>
</dbReference>
<sequence length="94" mass="10305">MSRVSGALFALSVSPLLKAQGPKFTCVVPKKVAPKAVQRNLIKRRCRAAVRTHIRRVTTPTALIFRARKGILGAPYADIDKDIRTLVDRLVAIG</sequence>
<dbReference type="GO" id="GO:0000049">
    <property type="term" value="F:tRNA binding"/>
    <property type="evidence" value="ECO:0007669"/>
    <property type="project" value="InterPro"/>
</dbReference>
<dbReference type="AlphaFoldDB" id="A0A1F6D961"/>
<dbReference type="InterPro" id="IPR014721">
    <property type="entry name" value="Ribsml_uS5_D2-typ_fold_subgr"/>
</dbReference>
<evidence type="ECO:0000256" key="6">
    <source>
        <dbReference type="NCBIfam" id="TIGR00188"/>
    </source>
</evidence>
<keyword evidence="1" id="KW-0819">tRNA processing</keyword>
<dbReference type="InterPro" id="IPR020568">
    <property type="entry name" value="Ribosomal_Su5_D2-typ_SF"/>
</dbReference>
<evidence type="ECO:0000256" key="3">
    <source>
        <dbReference type="ARBA" id="ARBA00022759"/>
    </source>
</evidence>
<protein>
    <recommendedName>
        <fullName evidence="6">Ribonuclease P protein component</fullName>
        <ecNumber evidence="6">3.1.26.5</ecNumber>
    </recommendedName>
</protein>
<reference evidence="7 8" key="1">
    <citation type="journal article" date="2016" name="Nat. Commun.">
        <title>Thousands of microbial genomes shed light on interconnected biogeochemical processes in an aquifer system.</title>
        <authorList>
            <person name="Anantharaman K."/>
            <person name="Brown C.T."/>
            <person name="Hug L.A."/>
            <person name="Sharon I."/>
            <person name="Castelle C.J."/>
            <person name="Probst A.J."/>
            <person name="Thomas B.C."/>
            <person name="Singh A."/>
            <person name="Wilkins M.J."/>
            <person name="Karaoz U."/>
            <person name="Brodie E.L."/>
            <person name="Williams K.H."/>
            <person name="Hubbard S.S."/>
            <person name="Banfield J.F."/>
        </authorList>
    </citation>
    <scope>NUCLEOTIDE SEQUENCE [LARGE SCALE GENOMIC DNA]</scope>
</reference>
<evidence type="ECO:0000256" key="5">
    <source>
        <dbReference type="ARBA" id="ARBA00022884"/>
    </source>
</evidence>
<organism evidence="7 8">
    <name type="scientific">Candidatus Kaiserbacteria bacterium RIFCSPHIGHO2_01_FULL_55_17</name>
    <dbReference type="NCBI Taxonomy" id="1798484"/>
    <lineage>
        <taxon>Bacteria</taxon>
        <taxon>Candidatus Kaiseribacteriota</taxon>
    </lineage>
</organism>
<keyword evidence="4" id="KW-0378">Hydrolase</keyword>
<dbReference type="Gene3D" id="3.30.230.10">
    <property type="match status" value="1"/>
</dbReference>
<comment type="caution">
    <text evidence="7">The sequence shown here is derived from an EMBL/GenBank/DDBJ whole genome shotgun (WGS) entry which is preliminary data.</text>
</comment>
<evidence type="ECO:0000313" key="8">
    <source>
        <dbReference type="Proteomes" id="UP000177958"/>
    </source>
</evidence>
<dbReference type="PANTHER" id="PTHR33992">
    <property type="entry name" value="RIBONUCLEASE P PROTEIN COMPONENT"/>
    <property type="match status" value="1"/>
</dbReference>
<accession>A0A1F6D961</accession>
<evidence type="ECO:0000256" key="2">
    <source>
        <dbReference type="ARBA" id="ARBA00022722"/>
    </source>
</evidence>
<dbReference type="PANTHER" id="PTHR33992:SF1">
    <property type="entry name" value="RIBONUCLEASE P PROTEIN COMPONENT"/>
    <property type="match status" value="1"/>
</dbReference>
<dbReference type="GO" id="GO:0030677">
    <property type="term" value="C:ribonuclease P complex"/>
    <property type="evidence" value="ECO:0007669"/>
    <property type="project" value="TreeGrafter"/>
</dbReference>
<dbReference type="SUPFAM" id="SSF54211">
    <property type="entry name" value="Ribosomal protein S5 domain 2-like"/>
    <property type="match status" value="1"/>
</dbReference>
<keyword evidence="5" id="KW-0694">RNA-binding</keyword>
<dbReference type="NCBIfam" id="TIGR00188">
    <property type="entry name" value="rnpA"/>
    <property type="match status" value="1"/>
</dbReference>
<dbReference type="GO" id="GO:0004526">
    <property type="term" value="F:ribonuclease P activity"/>
    <property type="evidence" value="ECO:0007669"/>
    <property type="project" value="UniProtKB-UniRule"/>
</dbReference>
<evidence type="ECO:0000256" key="1">
    <source>
        <dbReference type="ARBA" id="ARBA00022694"/>
    </source>
</evidence>
<dbReference type="Proteomes" id="UP000177958">
    <property type="component" value="Unassembled WGS sequence"/>
</dbReference>
<gene>
    <name evidence="7" type="ORF">A2853_03410</name>
</gene>
<dbReference type="EC" id="3.1.26.5" evidence="6"/>
<keyword evidence="2" id="KW-0540">Nuclease</keyword>
<dbReference type="EMBL" id="MFKX01000008">
    <property type="protein sequence ID" value="OGG57946.1"/>
    <property type="molecule type" value="Genomic_DNA"/>
</dbReference>
<dbReference type="InterPro" id="IPR000100">
    <property type="entry name" value="RNase_P"/>
</dbReference>
<evidence type="ECO:0000313" key="7">
    <source>
        <dbReference type="EMBL" id="OGG57946.1"/>
    </source>
</evidence>